<dbReference type="PANTHER" id="PTHR11586:SF47">
    <property type="entry name" value="NUCLEIC ACID-BINDING, OB-FOLD-LIKE PROTEIN"/>
    <property type="match status" value="1"/>
</dbReference>
<dbReference type="InterPro" id="IPR051270">
    <property type="entry name" value="Tyrosine-tRNA_ligase_regulator"/>
</dbReference>
<evidence type="ECO:0000256" key="2">
    <source>
        <dbReference type="ARBA" id="ARBA00022884"/>
    </source>
</evidence>
<dbReference type="CDD" id="cd02799">
    <property type="entry name" value="tRNA_bind_EMAP-II_like"/>
    <property type="match status" value="1"/>
</dbReference>
<reference evidence="5 6" key="1">
    <citation type="submission" date="2017-08" db="EMBL/GenBank/DDBJ databases">
        <title>Acidophilic green algal genome provides insights into adaptation to an acidic environment.</title>
        <authorList>
            <person name="Hirooka S."/>
            <person name="Hirose Y."/>
            <person name="Kanesaki Y."/>
            <person name="Higuchi S."/>
            <person name="Fujiwara T."/>
            <person name="Onuma R."/>
            <person name="Era A."/>
            <person name="Ohbayashi R."/>
            <person name="Uzuka A."/>
            <person name="Nozaki H."/>
            <person name="Yoshikawa H."/>
            <person name="Miyagishima S.Y."/>
        </authorList>
    </citation>
    <scope>NUCLEOTIDE SEQUENCE [LARGE SCALE GENOMIC DNA]</scope>
    <source>
        <strain evidence="5 6">NIES-2499</strain>
    </source>
</reference>
<protein>
    <recommendedName>
        <fullName evidence="4">tRNA-binding domain-containing protein</fullName>
    </recommendedName>
</protein>
<dbReference type="PROSITE" id="PS50886">
    <property type="entry name" value="TRBD"/>
    <property type="match status" value="1"/>
</dbReference>
<dbReference type="PANTHER" id="PTHR11586">
    <property type="entry name" value="TRNA-AMINOACYLATION COFACTOR ARC1 FAMILY MEMBER"/>
    <property type="match status" value="1"/>
</dbReference>
<sequence>MINRATCQGASTKGNRIRPFGQRHCQNAALKHATIAHEYQEFRMRVMAARASVTGSVSIPESIAPESTSAPPPELPPISYLDIRVGKILKCELHPDADTLYVEQIDVGETEPRTIVSGLVKYMPLDQMQDRPVIILCNLKPRNMRGIKSNGMVLCASDESHECVEPLMPPEGAKIGQRIWFGEEGQNQAAAAEPNRIDKKKIWEALQPHLRTDEFKVANFQRLQMLTGSGPVTALSLPNACVS</sequence>
<evidence type="ECO:0000256" key="3">
    <source>
        <dbReference type="PROSITE-ProRule" id="PRU00209"/>
    </source>
</evidence>
<name>A0A250XL39_9CHLO</name>
<keyword evidence="1 3" id="KW-0820">tRNA-binding</keyword>
<dbReference type="SUPFAM" id="SSF50249">
    <property type="entry name" value="Nucleic acid-binding proteins"/>
    <property type="match status" value="1"/>
</dbReference>
<dbReference type="AlphaFoldDB" id="A0A250XL39"/>
<gene>
    <name evidence="5" type="ORF">CEUSTIGMA_g11171.t1</name>
</gene>
<evidence type="ECO:0000259" key="4">
    <source>
        <dbReference type="PROSITE" id="PS50886"/>
    </source>
</evidence>
<dbReference type="InterPro" id="IPR002547">
    <property type="entry name" value="tRNA-bd_dom"/>
</dbReference>
<dbReference type="STRING" id="1157962.A0A250XL39"/>
<dbReference type="EMBL" id="BEGY01000106">
    <property type="protein sequence ID" value="GAX83746.1"/>
    <property type="molecule type" value="Genomic_DNA"/>
</dbReference>
<dbReference type="Proteomes" id="UP000232323">
    <property type="component" value="Unassembled WGS sequence"/>
</dbReference>
<accession>A0A250XL39</accession>
<dbReference type="InterPro" id="IPR012340">
    <property type="entry name" value="NA-bd_OB-fold"/>
</dbReference>
<organism evidence="5 6">
    <name type="scientific">Chlamydomonas eustigma</name>
    <dbReference type="NCBI Taxonomy" id="1157962"/>
    <lineage>
        <taxon>Eukaryota</taxon>
        <taxon>Viridiplantae</taxon>
        <taxon>Chlorophyta</taxon>
        <taxon>core chlorophytes</taxon>
        <taxon>Chlorophyceae</taxon>
        <taxon>CS clade</taxon>
        <taxon>Chlamydomonadales</taxon>
        <taxon>Chlamydomonadaceae</taxon>
        <taxon>Chlamydomonas</taxon>
    </lineage>
</organism>
<dbReference type="OrthoDB" id="19141at2759"/>
<dbReference type="Pfam" id="PF01588">
    <property type="entry name" value="tRNA_bind"/>
    <property type="match status" value="1"/>
</dbReference>
<evidence type="ECO:0000256" key="1">
    <source>
        <dbReference type="ARBA" id="ARBA00022555"/>
    </source>
</evidence>
<proteinExistence type="predicted"/>
<evidence type="ECO:0000313" key="6">
    <source>
        <dbReference type="Proteomes" id="UP000232323"/>
    </source>
</evidence>
<feature type="domain" description="TRNA-binding" evidence="4">
    <location>
        <begin position="77"/>
        <end position="180"/>
    </location>
</feature>
<dbReference type="GO" id="GO:0000049">
    <property type="term" value="F:tRNA binding"/>
    <property type="evidence" value="ECO:0007669"/>
    <property type="project" value="UniProtKB-UniRule"/>
</dbReference>
<dbReference type="FunFam" id="2.40.50.140:FF:000225">
    <property type="entry name" value="tyrosine--tRNA ligase, cytoplasmic"/>
    <property type="match status" value="1"/>
</dbReference>
<comment type="caution">
    <text evidence="5">The sequence shown here is derived from an EMBL/GenBank/DDBJ whole genome shotgun (WGS) entry which is preliminary data.</text>
</comment>
<keyword evidence="6" id="KW-1185">Reference proteome</keyword>
<keyword evidence="2 3" id="KW-0694">RNA-binding</keyword>
<dbReference type="Gene3D" id="2.40.50.140">
    <property type="entry name" value="Nucleic acid-binding proteins"/>
    <property type="match status" value="1"/>
</dbReference>
<evidence type="ECO:0000313" key="5">
    <source>
        <dbReference type="EMBL" id="GAX83746.1"/>
    </source>
</evidence>